<dbReference type="PANTHER" id="PTHR39597">
    <property type="entry name" value="UBA DOMAIN-CONTAINING PROTEIN RUP1"/>
    <property type="match status" value="1"/>
</dbReference>
<accession>A0A165GUI5</accession>
<dbReference type="InterPro" id="IPR055335">
    <property type="entry name" value="Ucp6/RUP1"/>
</dbReference>
<keyword evidence="1" id="KW-0175">Coiled coil</keyword>
<protein>
    <recommendedName>
        <fullName evidence="5">UBA domain-containing protein</fullName>
    </recommendedName>
</protein>
<evidence type="ECO:0008006" key="5">
    <source>
        <dbReference type="Google" id="ProtNLM"/>
    </source>
</evidence>
<dbReference type="GeneID" id="28899425"/>
<dbReference type="OrthoDB" id="4489171at2759"/>
<dbReference type="PANTHER" id="PTHR39597:SF1">
    <property type="entry name" value="UBA DOMAIN-CONTAINING PROTEIN RUP1"/>
    <property type="match status" value="1"/>
</dbReference>
<organism evidence="3 4">
    <name type="scientific">Xylona heveae (strain CBS 132557 / TC161)</name>
    <dbReference type="NCBI Taxonomy" id="1328760"/>
    <lineage>
        <taxon>Eukaryota</taxon>
        <taxon>Fungi</taxon>
        <taxon>Dikarya</taxon>
        <taxon>Ascomycota</taxon>
        <taxon>Pezizomycotina</taxon>
        <taxon>Xylonomycetes</taxon>
        <taxon>Xylonales</taxon>
        <taxon>Xylonaceae</taxon>
        <taxon>Xylona</taxon>
    </lineage>
</organism>
<dbReference type="Pfam" id="PF14555">
    <property type="entry name" value="UBA_4"/>
    <property type="match status" value="1"/>
</dbReference>
<dbReference type="OMA" id="WAMTLFN"/>
<feature type="region of interest" description="Disordered" evidence="2">
    <location>
        <begin position="683"/>
        <end position="736"/>
    </location>
</feature>
<dbReference type="EMBL" id="KV407458">
    <property type="protein sequence ID" value="KZF22610.1"/>
    <property type="molecule type" value="Genomic_DNA"/>
</dbReference>
<dbReference type="Proteomes" id="UP000076632">
    <property type="component" value="Unassembled WGS sequence"/>
</dbReference>
<feature type="region of interest" description="Disordered" evidence="2">
    <location>
        <begin position="756"/>
        <end position="834"/>
    </location>
</feature>
<proteinExistence type="predicted"/>
<gene>
    <name evidence="3" type="ORF">L228DRAFT_260776</name>
</gene>
<evidence type="ECO:0000313" key="4">
    <source>
        <dbReference type="Proteomes" id="UP000076632"/>
    </source>
</evidence>
<feature type="compositionally biased region" description="Polar residues" evidence="2">
    <location>
        <begin position="824"/>
        <end position="834"/>
    </location>
</feature>
<dbReference type="RefSeq" id="XP_018188165.1">
    <property type="nucleotide sequence ID" value="XM_018334288.1"/>
</dbReference>
<dbReference type="GO" id="GO:0016579">
    <property type="term" value="P:protein deubiquitination"/>
    <property type="evidence" value="ECO:0007669"/>
    <property type="project" value="TreeGrafter"/>
</dbReference>
<dbReference type="PROSITE" id="PS50330">
    <property type="entry name" value="UIM"/>
    <property type="match status" value="1"/>
</dbReference>
<dbReference type="STRING" id="1328760.A0A165GUI5"/>
<name>A0A165GUI5_XYLHT</name>
<feature type="coiled-coil region" evidence="1">
    <location>
        <begin position="527"/>
        <end position="564"/>
    </location>
</feature>
<dbReference type="InParanoid" id="A0A165GUI5"/>
<dbReference type="GO" id="GO:0005634">
    <property type="term" value="C:nucleus"/>
    <property type="evidence" value="ECO:0007669"/>
    <property type="project" value="TreeGrafter"/>
</dbReference>
<feature type="region of interest" description="Disordered" evidence="2">
    <location>
        <begin position="499"/>
        <end position="521"/>
    </location>
</feature>
<reference evidence="3 4" key="1">
    <citation type="journal article" date="2016" name="Fungal Biol.">
        <title>The genome of Xylona heveae provides a window into fungal endophytism.</title>
        <authorList>
            <person name="Gazis R."/>
            <person name="Kuo A."/>
            <person name="Riley R."/>
            <person name="LaButti K."/>
            <person name="Lipzen A."/>
            <person name="Lin J."/>
            <person name="Amirebrahimi M."/>
            <person name="Hesse C.N."/>
            <person name="Spatafora J.W."/>
            <person name="Henrissat B."/>
            <person name="Hainaut M."/>
            <person name="Grigoriev I.V."/>
            <person name="Hibbett D.S."/>
        </authorList>
    </citation>
    <scope>NUCLEOTIDE SEQUENCE [LARGE SCALE GENOMIC DNA]</scope>
    <source>
        <strain evidence="3 4">TC161</strain>
    </source>
</reference>
<sequence length="834" mass="92839">MNQEPAEDAVDLVMAVIGVGRSEAIQKLKANGNDTERAINAHYENPSADEAQQMGPLWDENAFHSDKTKVDCQNQNVPSFNLRPPSETLGSNIFGAAPSRPPSRVSHRGDRDIIDLTSDSPKVNPNHALTHAEREEQELQQAMALSMGGLSQESGVAPAPGPYFGPASRDHYDSSKWALTHTGSTHEIILNPEPADRKRERDEPPFMKPSTVAFYLSSLITILHAIPLAREALLLREHLLNDYGYNSEWWDGAPVQVPRVVNVGDQQHDWEADEVLYETQRLMAFLDLTKRSYGSVEVLANLKSIQDQNMDAQLANYLKAWQDAASRNIPGRNFPSLFQSVGVRKSMGEDQQVLDTMPFFTLDIGVDEEIADKDLTLYAALDELIWSDTEEDLQTEETYLESIGDIFIMKVSRQSPQGSGLGIRIPAVWYPDRYLERCREAATGMRISKAEIGKLIRQTQQIETRLTELVCHRTPTRENKVLDARKLLETVIASFEQETLSTTDESVEGSDGALPPPTRASTGSMMVKELKAVYESVNSKLRSLEKQREEAHNMLKDLSTLLTQPNDNDPQQSPTEKYTLRGVSTDPQITYVLCPCDPEATDSTPDAENRGWQWWKLSYTPTDSKPVSKVKVRETQVLKAAREESRSALLVYASETAASGASIDELPTPLKKFVHADNHTFSLEVDIPPSPVSPPRTSPKRKASDSEEDLIDLHPSPFPGAQSHEPRSASKTQAEPELPLENHLREFDSPIPVSITRHIPDTVNPIDYAEPPRHLAPPFQASAPLSSPGDTEKHYPPRLASPPTSAPSQKRQTDRQDPDEPNVVANQIMQTHVP</sequence>
<dbReference type="GO" id="GO:0005829">
    <property type="term" value="C:cytosol"/>
    <property type="evidence" value="ECO:0007669"/>
    <property type="project" value="TreeGrafter"/>
</dbReference>
<keyword evidence="4" id="KW-1185">Reference proteome</keyword>
<dbReference type="InterPro" id="IPR003903">
    <property type="entry name" value="UIM_dom"/>
</dbReference>
<feature type="compositionally biased region" description="Pro residues" evidence="2">
    <location>
        <begin position="688"/>
        <end position="697"/>
    </location>
</feature>
<evidence type="ECO:0000313" key="3">
    <source>
        <dbReference type="EMBL" id="KZF22610.1"/>
    </source>
</evidence>
<evidence type="ECO:0000256" key="2">
    <source>
        <dbReference type="SAM" id="MobiDB-lite"/>
    </source>
</evidence>
<dbReference type="AlphaFoldDB" id="A0A165GUI5"/>
<evidence type="ECO:0000256" key="1">
    <source>
        <dbReference type="SAM" id="Coils"/>
    </source>
</evidence>